<keyword evidence="5 8" id="KW-0564">Palmitate</keyword>
<evidence type="ECO:0000256" key="3">
    <source>
        <dbReference type="ARBA" id="ARBA00022984"/>
    </source>
</evidence>
<dbReference type="RefSeq" id="WP_005624974.1">
    <property type="nucleotide sequence ID" value="NZ_GL831081.1"/>
</dbReference>
<dbReference type="GO" id="GO:0030234">
    <property type="term" value="F:enzyme regulator activity"/>
    <property type="evidence" value="ECO:0007669"/>
    <property type="project" value="UniProtKB-UniRule"/>
</dbReference>
<name>E8KK92_9PAST</name>
<dbReference type="InterPro" id="IPR028082">
    <property type="entry name" value="Peripla_BP_I"/>
</dbReference>
<comment type="subcellular location">
    <subcellularLocation>
        <location evidence="8">Cell outer membrane</location>
        <topology evidence="8">Lipid-anchor</topology>
        <orientation evidence="8">Periplasmic side</orientation>
    </subcellularLocation>
</comment>
<accession>E8KK92</accession>
<gene>
    <name evidence="8" type="primary">lpoA</name>
    <name evidence="10" type="ORF">HMPREF0027_2259</name>
</gene>
<evidence type="ECO:0000256" key="5">
    <source>
        <dbReference type="ARBA" id="ARBA00023139"/>
    </source>
</evidence>
<dbReference type="PROSITE" id="PS51257">
    <property type="entry name" value="PROKAR_LIPOPROTEIN"/>
    <property type="match status" value="1"/>
</dbReference>
<evidence type="ECO:0000256" key="1">
    <source>
        <dbReference type="ARBA" id="ARBA00022729"/>
    </source>
</evidence>
<keyword evidence="4 8" id="KW-0472">Membrane</keyword>
<dbReference type="Gene3D" id="1.25.40.10">
    <property type="entry name" value="Tetratricopeptide repeat domain"/>
    <property type="match status" value="1"/>
</dbReference>
<comment type="caution">
    <text evidence="10">The sequence shown here is derived from an EMBL/GenBank/DDBJ whole genome shotgun (WGS) entry which is preliminary data.</text>
</comment>
<evidence type="ECO:0000256" key="7">
    <source>
        <dbReference type="ARBA" id="ARBA00023288"/>
    </source>
</evidence>
<dbReference type="Pfam" id="PF04348">
    <property type="entry name" value="LppC"/>
    <property type="match status" value="1"/>
</dbReference>
<dbReference type="SUPFAM" id="SSF53822">
    <property type="entry name" value="Periplasmic binding protein-like I"/>
    <property type="match status" value="1"/>
</dbReference>
<organism evidence="10 11">
    <name type="scientific">Actinobacillus ureae ATCC 25976</name>
    <dbReference type="NCBI Taxonomy" id="887324"/>
    <lineage>
        <taxon>Bacteria</taxon>
        <taxon>Pseudomonadati</taxon>
        <taxon>Pseudomonadota</taxon>
        <taxon>Gammaproteobacteria</taxon>
        <taxon>Pasteurellales</taxon>
        <taxon>Pasteurellaceae</taxon>
        <taxon>Actinobacillus</taxon>
    </lineage>
</organism>
<evidence type="ECO:0000256" key="9">
    <source>
        <dbReference type="SAM" id="SignalP"/>
    </source>
</evidence>
<sequence>MATILKQKLKTVFVPTAMALFLSACTGTSFFENPLTKTVKNEAYATSEFYINKAEQATDKEDKITYRLLAIRKLIDENKAFEAQNMFDELNASLAEIQKNEIQKVEYNLVAAQLSALQANNVQAGAQLKLVPMALLSKSQLLRYHQTQARIAENNKDVIEAVRARSLMSAQFSENRLRQENNDQIWALLRNANKGVLSVASPGPGETEFAGWLALIAVYNQNVSTPAQMPQGINNWKQLYPNHSAVSFMPAELQNVSNFQQTQLNGVALLLPLSGDAKILGDIIKKGFNDAKGSDSIAVQTYDTESGSVESILAQAKQQGAQTIIGPLLKSRVDEMLISPEIKGVNVLALNSTPNVKAIPGVCYYGLSPEAEARAGADRLYRDGYSRAIVAAPQDDFGQRSADAFAQRWRQLTNTDADVRYYNIPQDSVVAIQNSGSTQGAALYTLGTAEQLLELKQGVDNSALAGQLAIYTSSRSNSPNNGIEFRTSMEGVKFSEIPLLSDTDSDEYKKADNLAASDFSMIRLYAMGSDAWALANKFNEFRQIPGYSVSGLTGNLTAGPNCNIEREMTWLQYRNGAVQSAN</sequence>
<feature type="chain" id="PRO_5008953637" description="Penicillin-binding protein activator LpoA" evidence="9">
    <location>
        <begin position="27"/>
        <end position="582"/>
    </location>
</feature>
<evidence type="ECO:0000313" key="11">
    <source>
        <dbReference type="Proteomes" id="UP000005467"/>
    </source>
</evidence>
<dbReference type="Gene3D" id="1.25.40.650">
    <property type="match status" value="1"/>
</dbReference>
<dbReference type="GO" id="GO:0031241">
    <property type="term" value="C:periplasmic side of cell outer membrane"/>
    <property type="evidence" value="ECO:0007669"/>
    <property type="project" value="UniProtKB-UniRule"/>
</dbReference>
<dbReference type="Gene3D" id="3.40.50.2300">
    <property type="match status" value="2"/>
</dbReference>
<evidence type="ECO:0000313" key="10">
    <source>
        <dbReference type="EMBL" id="EFX90693.1"/>
    </source>
</evidence>
<keyword evidence="2 8" id="KW-0133">Cell shape</keyword>
<dbReference type="HAMAP" id="MF_01890">
    <property type="entry name" value="LpoA"/>
    <property type="match status" value="1"/>
</dbReference>
<keyword evidence="6 8" id="KW-0998">Cell outer membrane</keyword>
<keyword evidence="1 8" id="KW-0732">Signal</keyword>
<dbReference type="PANTHER" id="PTHR38038:SF1">
    <property type="entry name" value="PENICILLIN-BINDING PROTEIN ACTIVATOR LPOA"/>
    <property type="match status" value="1"/>
</dbReference>
<comment type="subunit">
    <text evidence="8">Interacts with PBP1a.</text>
</comment>
<dbReference type="CDD" id="cd06339">
    <property type="entry name" value="PBP1_YraM_LppC_lipoprotein-like"/>
    <property type="match status" value="1"/>
</dbReference>
<keyword evidence="3 8" id="KW-0573">Peptidoglycan synthesis</keyword>
<dbReference type="InterPro" id="IPR011990">
    <property type="entry name" value="TPR-like_helical_dom_sf"/>
</dbReference>
<evidence type="ECO:0000256" key="8">
    <source>
        <dbReference type="HAMAP-Rule" id="MF_01890"/>
    </source>
</evidence>
<protein>
    <recommendedName>
        <fullName evidence="8">Penicillin-binding protein activator LpoA</fullName>
        <shortName evidence="8">PBP activator LpoA</shortName>
    </recommendedName>
</protein>
<dbReference type="HOGENOM" id="CLU_026091_1_1_6"/>
<comment type="function">
    <text evidence="8">Regulator of peptidoglycan synthesis that is essential for the function of penicillin-binding protein 1A (PBP1a).</text>
</comment>
<proteinExistence type="inferred from homology"/>
<dbReference type="GO" id="GO:0008360">
    <property type="term" value="P:regulation of cell shape"/>
    <property type="evidence" value="ECO:0007669"/>
    <property type="project" value="UniProtKB-KW"/>
</dbReference>
<dbReference type="GO" id="GO:0009252">
    <property type="term" value="P:peptidoglycan biosynthetic process"/>
    <property type="evidence" value="ECO:0007669"/>
    <property type="project" value="UniProtKB-UniRule"/>
</dbReference>
<evidence type="ECO:0000256" key="4">
    <source>
        <dbReference type="ARBA" id="ARBA00023136"/>
    </source>
</evidence>
<evidence type="ECO:0000256" key="6">
    <source>
        <dbReference type="ARBA" id="ARBA00023237"/>
    </source>
</evidence>
<dbReference type="Proteomes" id="UP000005467">
    <property type="component" value="Unassembled WGS sequence"/>
</dbReference>
<dbReference type="EMBL" id="AEVG01000145">
    <property type="protein sequence ID" value="EFX90693.1"/>
    <property type="molecule type" value="Genomic_DNA"/>
</dbReference>
<evidence type="ECO:0000256" key="2">
    <source>
        <dbReference type="ARBA" id="ARBA00022960"/>
    </source>
</evidence>
<comment type="similarity">
    <text evidence="8">Belongs to the LpoA family.</text>
</comment>
<keyword evidence="7 8" id="KW-0449">Lipoprotein</keyword>
<reference evidence="10 11" key="1">
    <citation type="submission" date="2011-01" db="EMBL/GenBank/DDBJ databases">
        <authorList>
            <person name="Muzny D."/>
            <person name="Qin X."/>
            <person name="Deng J."/>
            <person name="Jiang H."/>
            <person name="Liu Y."/>
            <person name="Qu J."/>
            <person name="Song X.-Z."/>
            <person name="Zhang L."/>
            <person name="Thornton R."/>
            <person name="Coyle M."/>
            <person name="Francisco L."/>
            <person name="Jackson L."/>
            <person name="Javaid M."/>
            <person name="Korchina V."/>
            <person name="Kovar C."/>
            <person name="Mata R."/>
            <person name="Mathew T."/>
            <person name="Ngo R."/>
            <person name="Nguyen L."/>
            <person name="Nguyen N."/>
            <person name="Okwuonu G."/>
            <person name="Ongeri F."/>
            <person name="Pham C."/>
            <person name="Simmons D."/>
            <person name="Wilczek-Boney K."/>
            <person name="Hale W."/>
            <person name="Jakkamsetti A."/>
            <person name="Pham P."/>
            <person name="Ruth R."/>
            <person name="San Lucas F."/>
            <person name="Warren J."/>
            <person name="Zhang J."/>
            <person name="Zhao Z."/>
            <person name="Zhou C."/>
            <person name="Zhu D."/>
            <person name="Lee S."/>
            <person name="Bess C."/>
            <person name="Blankenburg K."/>
            <person name="Forbes L."/>
            <person name="Fu Q."/>
            <person name="Gubbala S."/>
            <person name="Hirani K."/>
            <person name="Jayaseelan J.C."/>
            <person name="Lara F."/>
            <person name="Munidasa M."/>
            <person name="Palculict T."/>
            <person name="Patil S."/>
            <person name="Pu L.-L."/>
            <person name="Saada N."/>
            <person name="Tang L."/>
            <person name="Weissenberger G."/>
            <person name="Zhu Y."/>
            <person name="Hemphill L."/>
            <person name="Shang Y."/>
            <person name="Youmans B."/>
            <person name="Ayvaz T."/>
            <person name="Ross M."/>
            <person name="Santibanez J."/>
            <person name="Aqrawi P."/>
            <person name="Gross S."/>
            <person name="Joshi V."/>
            <person name="Fowler G."/>
            <person name="Nazareth L."/>
            <person name="Reid J."/>
            <person name="Worley K."/>
            <person name="Petrosino J."/>
            <person name="Highlander S."/>
            <person name="Gibbs R."/>
        </authorList>
    </citation>
    <scope>NUCLEOTIDE SEQUENCE [LARGE SCALE GENOMIC DNA]</scope>
    <source>
        <strain evidence="10 11">ATCC 25976</strain>
    </source>
</reference>
<keyword evidence="11" id="KW-1185">Reference proteome</keyword>
<dbReference type="InterPro" id="IPR007443">
    <property type="entry name" value="LpoA"/>
</dbReference>
<feature type="signal peptide" evidence="9">
    <location>
        <begin position="1"/>
        <end position="26"/>
    </location>
</feature>
<dbReference type="PANTHER" id="PTHR38038">
    <property type="entry name" value="PENICILLIN-BINDING PROTEIN ACTIVATOR LPOA"/>
    <property type="match status" value="1"/>
</dbReference>
<dbReference type="AlphaFoldDB" id="E8KK92"/>